<gene>
    <name evidence="3" type="ORF">DMC30DRAFT_446068</name>
</gene>
<proteinExistence type="predicted"/>
<accession>A0A5C5FZ97</accession>
<protein>
    <recommendedName>
        <fullName evidence="5">VanZ-like domain-containing protein</fullName>
    </recommendedName>
</protein>
<feature type="compositionally biased region" description="Basic and acidic residues" evidence="1">
    <location>
        <begin position="237"/>
        <end position="246"/>
    </location>
</feature>
<feature type="transmembrane region" description="Helical" evidence="2">
    <location>
        <begin position="87"/>
        <end position="106"/>
    </location>
</feature>
<feature type="compositionally biased region" description="Acidic residues" evidence="1">
    <location>
        <begin position="191"/>
        <end position="206"/>
    </location>
</feature>
<dbReference type="PANTHER" id="PTHR28008">
    <property type="entry name" value="DOMAIN PROTEIN, PUTATIVE (AFU_ORTHOLOGUE AFUA_3G10980)-RELATED"/>
    <property type="match status" value="1"/>
</dbReference>
<evidence type="ECO:0000256" key="1">
    <source>
        <dbReference type="SAM" id="MobiDB-lite"/>
    </source>
</evidence>
<comment type="caution">
    <text evidence="3">The sequence shown here is derived from an EMBL/GenBank/DDBJ whole genome shotgun (WGS) entry which is preliminary data.</text>
</comment>
<keyword evidence="2" id="KW-0472">Membrane</keyword>
<dbReference type="EMBL" id="SOZI01000041">
    <property type="protein sequence ID" value="TNY21559.1"/>
    <property type="molecule type" value="Genomic_DNA"/>
</dbReference>
<evidence type="ECO:0000313" key="3">
    <source>
        <dbReference type="EMBL" id="TNY21559.1"/>
    </source>
</evidence>
<name>A0A5C5FZ97_9BASI</name>
<dbReference type="OrthoDB" id="63581at2759"/>
<sequence length="296" mass="32703">MAPPIRLPSDRPSALSRSLAKLRQVKHVRDLRKWALASFRLADLPLRIRPAFVLLTFVSLLVLSLLGFHPTLARHLAPPKVPFSDKVLHFVCFAAATALFYACWVVDEHARRVWVWRHFKEGATVLVCMLIGGIGSEFLQSLLPYKSFQPGDIVANLLGSALALSVSHHCAREARRTAELRTLYSALGDMPSDEGEDDDDDEDDERDVDRRAQRGSRTTRAHADEPAAALGRNARAGLREMEEGRRPAAAAAARAPSRRDAHDPWSAGDDEIFGLGDDDEEEQEEGGWKAAGAQTK</sequence>
<reference evidence="3 4" key="1">
    <citation type="submission" date="2019-03" db="EMBL/GenBank/DDBJ databases">
        <title>Rhodosporidium diobovatum UCD-FST 08-225 genome sequencing, assembly, and annotation.</title>
        <authorList>
            <person name="Fakankun I.U."/>
            <person name="Fristensky B."/>
            <person name="Levin D.B."/>
        </authorList>
    </citation>
    <scope>NUCLEOTIDE SEQUENCE [LARGE SCALE GENOMIC DNA]</scope>
    <source>
        <strain evidence="3 4">UCD-FST 08-225</strain>
    </source>
</reference>
<feature type="transmembrane region" description="Helical" evidence="2">
    <location>
        <begin position="48"/>
        <end position="67"/>
    </location>
</feature>
<dbReference type="PANTHER" id="PTHR28008:SF1">
    <property type="entry name" value="DOMAIN PROTEIN, PUTATIVE (AFU_ORTHOLOGUE AFUA_3G10980)-RELATED"/>
    <property type="match status" value="1"/>
</dbReference>
<evidence type="ECO:0008006" key="5">
    <source>
        <dbReference type="Google" id="ProtNLM"/>
    </source>
</evidence>
<keyword evidence="2" id="KW-0812">Transmembrane</keyword>
<keyword evidence="4" id="KW-1185">Reference proteome</keyword>
<dbReference type="AlphaFoldDB" id="A0A5C5FZ97"/>
<feature type="transmembrane region" description="Helical" evidence="2">
    <location>
        <begin position="118"/>
        <end position="141"/>
    </location>
</feature>
<keyword evidence="2" id="KW-1133">Transmembrane helix</keyword>
<feature type="compositionally biased region" description="Acidic residues" evidence="1">
    <location>
        <begin position="268"/>
        <end position="285"/>
    </location>
</feature>
<evidence type="ECO:0000256" key="2">
    <source>
        <dbReference type="SAM" id="Phobius"/>
    </source>
</evidence>
<feature type="region of interest" description="Disordered" evidence="1">
    <location>
        <begin position="186"/>
        <end position="296"/>
    </location>
</feature>
<organism evidence="3 4">
    <name type="scientific">Rhodotorula diobovata</name>
    <dbReference type="NCBI Taxonomy" id="5288"/>
    <lineage>
        <taxon>Eukaryota</taxon>
        <taxon>Fungi</taxon>
        <taxon>Dikarya</taxon>
        <taxon>Basidiomycota</taxon>
        <taxon>Pucciniomycotina</taxon>
        <taxon>Microbotryomycetes</taxon>
        <taxon>Sporidiobolales</taxon>
        <taxon>Sporidiobolaceae</taxon>
        <taxon>Rhodotorula</taxon>
    </lineage>
</organism>
<dbReference type="Proteomes" id="UP000311382">
    <property type="component" value="Unassembled WGS sequence"/>
</dbReference>
<evidence type="ECO:0000313" key="4">
    <source>
        <dbReference type="Proteomes" id="UP000311382"/>
    </source>
</evidence>
<feature type="compositionally biased region" description="Low complexity" evidence="1">
    <location>
        <begin position="227"/>
        <end position="236"/>
    </location>
</feature>